<dbReference type="Proteomes" id="UP000198688">
    <property type="component" value="Chromosome I"/>
</dbReference>
<accession>A0A1H2DCM4</accession>
<feature type="transmembrane region" description="Helical" evidence="1">
    <location>
        <begin position="94"/>
        <end position="118"/>
    </location>
</feature>
<sequence length="403" mass="43604">MQVPAWAALLLTYTVGLTFSIGVTGVLMSEMAAWMVKAERSRPEFTALRSAGVWSRAGLRWYLQPRRELLRVLTFPFASSMIFLPLMFLQESRFTVGLALFTTVVATEIGILSAVTIVSRAGTDRRFTDFSLTGDQVSETDQQRAAFARAEYRLRCGAAIAVAVVYTIAPRGDRIPAELDVLTRAAAEATLYLPAVVALLAWWFWKRAFVVVHTLPTITAVLTTEPDPDPALDSPHPVRVPDAGHQLRDRLTVMAAHLDKIGKRVAATSGTRSGHPLPVLMWSASDEIAAFLRSPQSLSGELTPRIRELVVAVLVVLTGPAGDIAYKTIVADPAVFDADWSARRGGAAARLSARLVAVSDNLEHLKKAMIAAAIVGTVVTVVVLTVQGTMELKDAAEIFAGFN</sequence>
<proteinExistence type="predicted"/>
<feature type="transmembrane region" description="Helical" evidence="1">
    <location>
        <begin position="6"/>
        <end position="27"/>
    </location>
</feature>
<feature type="transmembrane region" description="Helical" evidence="1">
    <location>
        <begin position="69"/>
        <end position="88"/>
    </location>
</feature>
<gene>
    <name evidence="2" type="ORF">SAMN04489716_9209</name>
</gene>
<feature type="transmembrane region" description="Helical" evidence="1">
    <location>
        <begin position="368"/>
        <end position="386"/>
    </location>
</feature>
<dbReference type="RefSeq" id="WP_157752061.1">
    <property type="nucleotide sequence ID" value="NZ_BOMJ01000122.1"/>
</dbReference>
<keyword evidence="1" id="KW-0472">Membrane</keyword>
<name>A0A1H2DCM4_9ACTN</name>
<keyword evidence="1" id="KW-1133">Transmembrane helix</keyword>
<feature type="transmembrane region" description="Helical" evidence="1">
    <location>
        <begin position="189"/>
        <end position="205"/>
    </location>
</feature>
<dbReference type="STRING" id="113562.SAMN04489716_9209"/>
<dbReference type="AlphaFoldDB" id="A0A1H2DCM4"/>
<feature type="transmembrane region" description="Helical" evidence="1">
    <location>
        <begin position="152"/>
        <end position="169"/>
    </location>
</feature>
<reference evidence="2 3" key="1">
    <citation type="submission" date="2016-10" db="EMBL/GenBank/DDBJ databases">
        <authorList>
            <person name="de Groot N.N."/>
        </authorList>
    </citation>
    <scope>NUCLEOTIDE SEQUENCE [LARGE SCALE GENOMIC DNA]</scope>
    <source>
        <strain evidence="2 3">DSM 43941</strain>
    </source>
</reference>
<evidence type="ECO:0000256" key="1">
    <source>
        <dbReference type="SAM" id="Phobius"/>
    </source>
</evidence>
<evidence type="ECO:0000313" key="2">
    <source>
        <dbReference type="EMBL" id="SDT80451.1"/>
    </source>
</evidence>
<keyword evidence="1" id="KW-0812">Transmembrane</keyword>
<keyword evidence="3" id="KW-1185">Reference proteome</keyword>
<organism evidence="2 3">
    <name type="scientific">Actinoplanes derwentensis</name>
    <dbReference type="NCBI Taxonomy" id="113562"/>
    <lineage>
        <taxon>Bacteria</taxon>
        <taxon>Bacillati</taxon>
        <taxon>Actinomycetota</taxon>
        <taxon>Actinomycetes</taxon>
        <taxon>Micromonosporales</taxon>
        <taxon>Micromonosporaceae</taxon>
        <taxon>Actinoplanes</taxon>
    </lineage>
</organism>
<dbReference type="EMBL" id="LT629758">
    <property type="protein sequence ID" value="SDT80451.1"/>
    <property type="molecule type" value="Genomic_DNA"/>
</dbReference>
<evidence type="ECO:0000313" key="3">
    <source>
        <dbReference type="Proteomes" id="UP000198688"/>
    </source>
</evidence>
<protein>
    <submittedName>
        <fullName evidence="2">Uncharacterized protein</fullName>
    </submittedName>
</protein>